<proteinExistence type="predicted"/>
<gene>
    <name evidence="2" type="ORF">ACFO5I_05475</name>
</gene>
<evidence type="ECO:0008006" key="4">
    <source>
        <dbReference type="Google" id="ProtNLM"/>
    </source>
</evidence>
<feature type="transmembrane region" description="Helical" evidence="1">
    <location>
        <begin position="12"/>
        <end position="32"/>
    </location>
</feature>
<keyword evidence="1" id="KW-1133">Transmembrane helix</keyword>
<keyword evidence="3" id="KW-1185">Reference proteome</keyword>
<dbReference type="RefSeq" id="WP_204653337.1">
    <property type="nucleotide sequence ID" value="NZ_JAFBFD010000008.1"/>
</dbReference>
<reference evidence="3" key="1">
    <citation type="journal article" date="2019" name="Int. J. Syst. Evol. Microbiol.">
        <title>The Global Catalogue of Microorganisms (GCM) 10K type strain sequencing project: providing services to taxonomists for standard genome sequencing and annotation.</title>
        <authorList>
            <consortium name="The Broad Institute Genomics Platform"/>
            <consortium name="The Broad Institute Genome Sequencing Center for Infectious Disease"/>
            <person name="Wu L."/>
            <person name="Ma J."/>
        </authorList>
    </citation>
    <scope>NUCLEOTIDE SEQUENCE [LARGE SCALE GENOMIC DNA]</scope>
    <source>
        <strain evidence="3">CGMCC 1.19032</strain>
    </source>
</reference>
<evidence type="ECO:0000313" key="2">
    <source>
        <dbReference type="EMBL" id="MFC4719174.1"/>
    </source>
</evidence>
<dbReference type="Proteomes" id="UP001595969">
    <property type="component" value="Unassembled WGS sequence"/>
</dbReference>
<organism evidence="2 3">
    <name type="scientific">Enterococcus lemanii</name>
    <dbReference type="NCBI Taxonomy" id="1159752"/>
    <lineage>
        <taxon>Bacteria</taxon>
        <taxon>Bacillati</taxon>
        <taxon>Bacillota</taxon>
        <taxon>Bacilli</taxon>
        <taxon>Lactobacillales</taxon>
        <taxon>Enterococcaceae</taxon>
        <taxon>Enterococcus</taxon>
    </lineage>
</organism>
<name>A0ABV9MVL1_9ENTE</name>
<keyword evidence="1" id="KW-0472">Membrane</keyword>
<accession>A0ABV9MVL1</accession>
<evidence type="ECO:0000313" key="3">
    <source>
        <dbReference type="Proteomes" id="UP001595969"/>
    </source>
</evidence>
<protein>
    <recommendedName>
        <fullName evidence="4">ABC transporter permease</fullName>
    </recommendedName>
</protein>
<evidence type="ECO:0000256" key="1">
    <source>
        <dbReference type="SAM" id="Phobius"/>
    </source>
</evidence>
<sequence>MKIEFIKIYRSKVLFVLPFCFIAILLFTYYPYSKLAMVNQKDLLIQSKDAVGKKAALVADMKEKGFPQEVYSEIEQQEKHFRQRAEGIAENNLIK</sequence>
<dbReference type="EMBL" id="JBHSGS010000031">
    <property type="protein sequence ID" value="MFC4719174.1"/>
    <property type="molecule type" value="Genomic_DNA"/>
</dbReference>
<comment type="caution">
    <text evidence="2">The sequence shown here is derived from an EMBL/GenBank/DDBJ whole genome shotgun (WGS) entry which is preliminary data.</text>
</comment>
<keyword evidence="1" id="KW-0812">Transmembrane</keyword>